<evidence type="ECO:0000259" key="1">
    <source>
        <dbReference type="Pfam" id="PF01656"/>
    </source>
</evidence>
<gene>
    <name evidence="2" type="ORF">M097_4968</name>
</gene>
<name>A0A078QLE4_PHOVU</name>
<protein>
    <submittedName>
        <fullName evidence="2">CobQ/CobB/MinD/ParA nucleotide binding domain protein</fullName>
    </submittedName>
</protein>
<sequence>MKKNPLFVAVSNQKGGVGKSTMLVTLASLLNYSMGKNVAIVDCDSTQRSLFNLRERDMEMVEKNKKYMVLLEEQRLRGCRIYPIRQAKPENARQVAGELAAKADFDIVFIDLPGSMDISGVLQTIFNVDYVLTPIAADNFVMDSSFVFAKSVMKFLENRKNIPLKDVFLFWTKVKKRSNTEVLDNYMALMKKQGLKILDSTIPDLCRYDKELSSRTRTYFRCSLLPPPAGQLKGSGLQELANELIVKFNL</sequence>
<reference evidence="2 3" key="1">
    <citation type="submission" date="2014-04" db="EMBL/GenBank/DDBJ databases">
        <authorList>
            <person name="Sears C."/>
            <person name="Carroll K."/>
            <person name="Sack B.R."/>
            <person name="Qadri F."/>
            <person name="Myers L.L."/>
            <person name="Chung G.-T."/>
            <person name="Escheverria P."/>
            <person name="Fraser C.M."/>
            <person name="Sadzewicz L."/>
            <person name="Shefchek K.A."/>
            <person name="Tallon L."/>
            <person name="Das S.P."/>
            <person name="Daugherty S."/>
            <person name="Mongodin E.F."/>
        </authorList>
    </citation>
    <scope>NUCLEOTIDE SEQUENCE [LARGE SCALE GENOMIC DNA]</scope>
    <source>
        <strain evidence="3">3775 SL(B) 10 (iv)</strain>
    </source>
</reference>
<dbReference type="PANTHER" id="PTHR13696:SF52">
    <property type="entry name" value="PARA FAMILY PROTEIN CT_582"/>
    <property type="match status" value="1"/>
</dbReference>
<dbReference type="Proteomes" id="UP000028134">
    <property type="component" value="Unassembled WGS sequence"/>
</dbReference>
<dbReference type="PANTHER" id="PTHR13696">
    <property type="entry name" value="P-LOOP CONTAINING NUCLEOSIDE TRIPHOSPHATE HYDROLASE"/>
    <property type="match status" value="1"/>
</dbReference>
<dbReference type="CDD" id="cd02042">
    <property type="entry name" value="ParAB_family"/>
    <property type="match status" value="1"/>
</dbReference>
<evidence type="ECO:0000313" key="2">
    <source>
        <dbReference type="EMBL" id="KDS23221.1"/>
    </source>
</evidence>
<evidence type="ECO:0000313" key="3">
    <source>
        <dbReference type="Proteomes" id="UP000028134"/>
    </source>
</evidence>
<comment type="caution">
    <text evidence="2">The sequence shown here is derived from an EMBL/GenBank/DDBJ whole genome shotgun (WGS) entry which is preliminary data.</text>
</comment>
<dbReference type="EMBL" id="JNHI01000119">
    <property type="protein sequence ID" value="KDS23221.1"/>
    <property type="molecule type" value="Genomic_DNA"/>
</dbReference>
<dbReference type="InterPro" id="IPR050678">
    <property type="entry name" value="DNA_Partitioning_ATPase"/>
</dbReference>
<dbReference type="InterPro" id="IPR027417">
    <property type="entry name" value="P-loop_NTPase"/>
</dbReference>
<dbReference type="Pfam" id="PF01656">
    <property type="entry name" value="CbiA"/>
    <property type="match status" value="1"/>
</dbReference>
<dbReference type="RefSeq" id="WP_032946919.1">
    <property type="nucleotide sequence ID" value="NZ_JNHI01000119.1"/>
</dbReference>
<proteinExistence type="predicted"/>
<dbReference type="InterPro" id="IPR002586">
    <property type="entry name" value="CobQ/CobB/MinD/ParA_Nub-bd_dom"/>
</dbReference>
<dbReference type="Gene3D" id="3.40.50.300">
    <property type="entry name" value="P-loop containing nucleotide triphosphate hydrolases"/>
    <property type="match status" value="1"/>
</dbReference>
<accession>A0A078QLE4</accession>
<dbReference type="AlphaFoldDB" id="A0A078QLE4"/>
<dbReference type="SUPFAM" id="SSF52540">
    <property type="entry name" value="P-loop containing nucleoside triphosphate hydrolases"/>
    <property type="match status" value="1"/>
</dbReference>
<feature type="domain" description="CobQ/CobB/MinD/ParA nucleotide binding" evidence="1">
    <location>
        <begin position="8"/>
        <end position="204"/>
    </location>
</feature>
<organism evidence="2 3">
    <name type="scientific">Phocaeicola vulgatus str. 3775 SL</name>
    <name type="common">B</name>
    <name type="synonym">iv</name>
    <dbReference type="NCBI Taxonomy" id="1339350"/>
    <lineage>
        <taxon>Bacteria</taxon>
        <taxon>Pseudomonadati</taxon>
        <taxon>Bacteroidota</taxon>
        <taxon>Bacteroidia</taxon>
        <taxon>Bacteroidales</taxon>
        <taxon>Bacteroidaceae</taxon>
        <taxon>Phocaeicola</taxon>
    </lineage>
</organism>
<dbReference type="PATRIC" id="fig|1339350.3.peg.4691"/>